<reference evidence="2 3" key="1">
    <citation type="submission" date="2023-03" db="EMBL/GenBank/DDBJ databases">
        <title>Comparative genome and transcriptome analysis combination mining strategies for increasing vitamin B12 production of Ensifer adhaerens strain.</title>
        <authorList>
            <person name="Yongheng L."/>
        </authorList>
    </citation>
    <scope>NUCLEOTIDE SEQUENCE [LARGE SCALE GENOMIC DNA]</scope>
    <source>
        <strain evidence="2 3">Casida A-T305</strain>
        <plasmid evidence="2 3">unnamedB</plasmid>
    </source>
</reference>
<name>A0ABY8HWD5_ENSAD</name>
<accession>A0ABY8HWD5</accession>
<dbReference type="InterPro" id="IPR049641">
    <property type="entry name" value="THIVI_2564-like"/>
</dbReference>
<keyword evidence="2" id="KW-0614">Plasmid</keyword>
<keyword evidence="1" id="KW-0472">Membrane</keyword>
<keyword evidence="1" id="KW-0812">Transmembrane</keyword>
<evidence type="ECO:0000256" key="1">
    <source>
        <dbReference type="SAM" id="Phobius"/>
    </source>
</evidence>
<dbReference type="Proteomes" id="UP001214094">
    <property type="component" value="Plasmid unnamedB"/>
</dbReference>
<keyword evidence="3" id="KW-1185">Reference proteome</keyword>
<proteinExistence type="predicted"/>
<protein>
    <submittedName>
        <fullName evidence="2">Uncharacterized protein</fullName>
    </submittedName>
</protein>
<evidence type="ECO:0000313" key="2">
    <source>
        <dbReference type="EMBL" id="WFP95634.1"/>
    </source>
</evidence>
<feature type="transmembrane region" description="Helical" evidence="1">
    <location>
        <begin position="115"/>
        <end position="132"/>
    </location>
</feature>
<sequence length="135" mass="15165">MKADDKRGYHVALAHAAMHMVATELHPIRSPQILDLQGSLDIKIPTAACSRFVPRVDLPQQLASFHRRYLTLTYSRKSRSLKLFIAISILVTGLVITLMLWFVQKLPIDAAMKQMAHIVVVVVGVIALLHYLDLI</sequence>
<dbReference type="EMBL" id="CP121310">
    <property type="protein sequence ID" value="WFP95634.1"/>
    <property type="molecule type" value="Genomic_DNA"/>
</dbReference>
<keyword evidence="1" id="KW-1133">Transmembrane helix</keyword>
<geneLocation type="plasmid" evidence="2 3">
    <name>unnamedB</name>
</geneLocation>
<dbReference type="NCBIfam" id="NF041949">
    <property type="entry name" value="THIVI_2564_fam"/>
    <property type="match status" value="1"/>
</dbReference>
<feature type="transmembrane region" description="Helical" evidence="1">
    <location>
        <begin position="83"/>
        <end position="103"/>
    </location>
</feature>
<organism evidence="2 3">
    <name type="scientific">Ensifer adhaerens</name>
    <name type="common">Sinorhizobium morelense</name>
    <dbReference type="NCBI Taxonomy" id="106592"/>
    <lineage>
        <taxon>Bacteria</taxon>
        <taxon>Pseudomonadati</taxon>
        <taxon>Pseudomonadota</taxon>
        <taxon>Alphaproteobacteria</taxon>
        <taxon>Hyphomicrobiales</taxon>
        <taxon>Rhizobiaceae</taxon>
        <taxon>Sinorhizobium/Ensifer group</taxon>
        <taxon>Ensifer</taxon>
    </lineage>
</organism>
<gene>
    <name evidence="2" type="ORF">P4B07_29840</name>
</gene>
<evidence type="ECO:0000313" key="3">
    <source>
        <dbReference type="Proteomes" id="UP001214094"/>
    </source>
</evidence>